<dbReference type="CDD" id="cd10446">
    <property type="entry name" value="GIY-YIG_unchar_1"/>
    <property type="match status" value="1"/>
</dbReference>
<organism evidence="2">
    <name type="scientific">Bifidobacterium dentium</name>
    <dbReference type="NCBI Taxonomy" id="1689"/>
    <lineage>
        <taxon>Bacteria</taxon>
        <taxon>Bacillati</taxon>
        <taxon>Actinomycetota</taxon>
        <taxon>Actinomycetes</taxon>
        <taxon>Bifidobacteriales</taxon>
        <taxon>Bifidobacteriaceae</taxon>
        <taxon>Bifidobacterium</taxon>
    </lineage>
</organism>
<proteinExistence type="predicted"/>
<dbReference type="EMBL" id="WDPD01000013">
    <property type="protein sequence ID" value="KAB7459566.1"/>
    <property type="molecule type" value="Genomic_DNA"/>
</dbReference>
<dbReference type="Proteomes" id="UP000429211">
    <property type="component" value="Unassembled WGS sequence"/>
</dbReference>
<dbReference type="EMBL" id="CACRSP010000014">
    <property type="protein sequence ID" value="VYT18754.1"/>
    <property type="molecule type" value="Genomic_DNA"/>
</dbReference>
<dbReference type="InterPro" id="IPR035901">
    <property type="entry name" value="GIY-YIG_endonuc_sf"/>
</dbReference>
<evidence type="ECO:0000313" key="2">
    <source>
        <dbReference type="EMBL" id="VYT18754.1"/>
    </source>
</evidence>
<accession>A0A6N2UK91</accession>
<reference evidence="2" key="2">
    <citation type="submission" date="2019-11" db="EMBL/GenBank/DDBJ databases">
        <authorList>
            <person name="Feng L."/>
        </authorList>
    </citation>
    <scope>NUCLEOTIDE SEQUENCE</scope>
    <source>
        <strain evidence="2">BdentiumLFYP24</strain>
    </source>
</reference>
<dbReference type="Gene3D" id="3.40.1440.10">
    <property type="entry name" value="GIY-YIG endonuclease"/>
    <property type="match status" value="1"/>
</dbReference>
<evidence type="ECO:0000313" key="3">
    <source>
        <dbReference type="Proteomes" id="UP000429211"/>
    </source>
</evidence>
<evidence type="ECO:0000313" key="1">
    <source>
        <dbReference type="EMBL" id="KAB7459566.1"/>
    </source>
</evidence>
<reference evidence="1 3" key="1">
    <citation type="journal article" date="2019" name="Nat. Med.">
        <title>A library of human gut bacterial isolates paired with longitudinal multiomics data enables mechanistic microbiome research.</title>
        <authorList>
            <person name="Poyet M."/>
            <person name="Groussin M."/>
            <person name="Gibbons S.M."/>
            <person name="Avila-Pacheco J."/>
            <person name="Jiang X."/>
            <person name="Kearney S.M."/>
            <person name="Perrotta A.R."/>
            <person name="Berdy B."/>
            <person name="Zhao S."/>
            <person name="Lieberman T.D."/>
            <person name="Swanson P.K."/>
            <person name="Smith M."/>
            <person name="Roesemann S."/>
            <person name="Alexander J.E."/>
            <person name="Rich S.A."/>
            <person name="Livny J."/>
            <person name="Vlamakis H."/>
            <person name="Clish C."/>
            <person name="Bullock K."/>
            <person name="Deik A."/>
            <person name="Scott J."/>
            <person name="Pierce K.A."/>
            <person name="Xavier R.J."/>
            <person name="Alm E.J."/>
        </authorList>
    </citation>
    <scope>NUCLEOTIDE SEQUENCE [LARGE SCALE GENOMIC DNA]</scope>
    <source>
        <strain evidence="1 3">BIOML-A2</strain>
    </source>
</reference>
<sequence length="332" mass="38444">MAMTHIDTGIQDTEPIRFLELLGLGDEEFASYTIRLNGSKPEWGDLLDTYYSSYDDLMRWIFTKKWQDTEAVGKINTGKVLQFIQLRPEDSTRWLFVGAYDILDEYTEEDGTILYHYREIPRYAPLKARAVVNYKRAPGFSSMRIIFNLSNSGERRRNFRETMALEKIAQSPVSAMPFPGYENVRLTHRQLAAAVNNEEWRATLGSVQAVYLQTDRRTGWHYVGSAYSRKGATHGLLSRWEEYASGDHSGGNKQLRKLGAGYIEDNFQYSILEIFDMHKPAKEIIDREHWWMDTLGSVRRDDDVVPHGYNSVAERDNDDQCECPLFRMLLGH</sequence>
<dbReference type="AlphaFoldDB" id="A0A6N2UK91"/>
<dbReference type="SUPFAM" id="SSF82771">
    <property type="entry name" value="GIY-YIG endonuclease"/>
    <property type="match status" value="1"/>
</dbReference>
<name>A0A6N2UK91_9BIFI</name>
<protein>
    <submittedName>
        <fullName evidence="1">GIY-YIG nuclease family protein</fullName>
    </submittedName>
</protein>
<gene>
    <name evidence="2" type="ORF">BDLFYP24_00454</name>
    <name evidence="1" type="ORF">GBB04_09670</name>
</gene>